<feature type="compositionally biased region" description="Basic and acidic residues" evidence="3">
    <location>
        <begin position="1"/>
        <end position="22"/>
    </location>
</feature>
<feature type="region of interest" description="Disordered" evidence="3">
    <location>
        <begin position="1"/>
        <end position="27"/>
    </location>
</feature>
<dbReference type="Proteomes" id="UP000006671">
    <property type="component" value="Unassembled WGS sequence"/>
</dbReference>
<dbReference type="VEuPathDB" id="AmoebaDB:NAEGRDRAFT_50803"/>
<name>D2VML9_NAEGR</name>
<dbReference type="KEGG" id="ngr:NAEGRDRAFT_50803"/>
<feature type="compositionally biased region" description="Low complexity" evidence="3">
    <location>
        <begin position="56"/>
        <end position="73"/>
    </location>
</feature>
<sequence>MVIKKMFKEDFRETSSRNRSDDATAADSDFNQQPFITIQHHHHDHHQPSRNHHNFNRSSSLSIHSHHTNTNSRTSHHHHHNNSNDSNQSFEMVPLTVLTPYKSSTQQSSSSNQSLLLSLPSSPSATPSLKRSNSSGGGLDITQLSARSSDFSFLEETQQENKNNIEYADSYMLMWSPWHSMYNNLFVEFWMVKINSRLDDEECTNIGENVNCKLLPIKQASKSSNLERFPTGNFWSYSVGLETFRENQQSNQSVSTHYFGNELEDLIICFFGVTKIMKFKLNVSKMKIRDRKSSTTHEYVTGVEKSPLDAYSSWDSFPDSDDIDESGNEITQDIYQSLFRSSHNALKISNIPRLEFVHNDNELNFVKCDNDYNFNIYSMNKRRMDDNGNYSLSLELTPQTPTSSSSTTLAIIQKTSVYLSKVHSLNVLFFQKQTTRKLFNKAKSPTSGRFELRSLNSVKTGFETIGDVIPFDLDTESGLHQPSQYVKVCKFDDNMFVVLEIDKYLLKKLGDKEVNAENIDSMLNTHHHHVTSLPKYFKLFILDLSNPEDVKIKKLTNLKKQQHTSPKLNSSIYKFSTEISTTTSNNIYSSSSSLGIEESKGFIPIYKHQKSKKRTTKSHFTFQHNDDVFNMIVFKQDPHKNPHHYTLAIFYKAFGDRYQFNGEVSDHSPFKGRWDDTNQKKMRGKPSRKLSIINSQVSSDDLFGKLQYDGSKPTTTSIVENYMDIQQTTNNKKPNFDQFSLLSPPSFIHTKIAVPTFLSRNELYSDLDSDEISPWCIKMRGLVSDSFPSKTMSEDDETNDRSKEFKSIQGWEKHSDISKIRKIFSHHQFVALLLEHDRLNFIGRCLFFNTLLAQNLKSDRTIVDTAETPTTILDSISLTSNNLDEILQKQEKKKRKISLFKKNDTSPNRSPRSPSDDEPLSISASALLSSTKISSKQLVDNVNENYFNEMTRKETEICSVSRMEQNNFNLILKFHVVKEAIKKLVFGSTKHFFILTENGNVFVMGSNLDGQLGISDKYEIVETEPVALNFNGHKIAEIIAEEHWTMFLTLEGKIFVCGRNYGIAGMYLDIPYNNLFTPMQVTQSSIHVEKIAGFMGSIIFLTREENAQFSYGLNNFGMLANGGNSLSVIGSPTRISQFWNKELIKDVFMVNNNSIFVTASDRIYVCGLATQRDKAECILDITTLDLLERFTIKKVLDGDGYGNVLLFLSVELDVYMYYFDEENNKHSFTKVLTNIVDIDSCGRNLTFLQKLIEEADIVRPLLLISKFSNQFHVGRRKRKNSNYANSADSIDLAIDTIHASSTSPEMKQLWFDIVKSFSDKEQYALKYTTEYLKLELLNEILDVPMFYNQVVKDLWRLPPNPSKKMKDLHSVALSYFTYHKDKGIDQKWDNLVYFPQNEEILFKLLLFSFELDLSTITTGIFNYLRLKLDTKPIQALSKIETMEYATNFSELRKNFDIWFQLSSKKKVKNPFTTKKAKGFDMFLSTTMLIILQKLMDGLAPLSVKHPGKTYRNYQPIILDLNSLQIAETWTVVKKLKDDITEIISKRQATNTKKKAIEYKEQLTEYCKGIRFNDIFNSLCAQPHSINFIFRYCICNCFSAEPRWKIDETKTVHILNRKMKFKMSARELVSKIDQDINQSFQQPNTAPPGSPETDERIEVITEIFNSSNISPNPAKSNEKKFRVETSSMESPIVSNLEINKNGLQVIDKYFKANSSPSSPETNNSTSPNSGNLSPDFQQALLYGKQLIFDEKVPLFKVRKMAKTKFDSLTNNDLTQLYIELVRIQTEKMKH</sequence>
<dbReference type="Pfam" id="PF13540">
    <property type="entry name" value="RCC1_2"/>
    <property type="match status" value="1"/>
</dbReference>
<dbReference type="Gene3D" id="2.130.10.30">
    <property type="entry name" value="Regulator of chromosome condensation 1/beta-lactamase-inhibitor protein II"/>
    <property type="match status" value="1"/>
</dbReference>
<dbReference type="PROSITE" id="PS50012">
    <property type="entry name" value="RCC1_3"/>
    <property type="match status" value="1"/>
</dbReference>
<accession>D2VML9</accession>
<feature type="region of interest" description="Disordered" evidence="3">
    <location>
        <begin position="1711"/>
        <end position="1731"/>
    </location>
</feature>
<evidence type="ECO:0000313" key="4">
    <source>
        <dbReference type="EMBL" id="EFC42008.1"/>
    </source>
</evidence>
<protein>
    <submittedName>
        <fullName evidence="4">Predicted protein</fullName>
    </submittedName>
</protein>
<feature type="repeat" description="RCC1" evidence="2">
    <location>
        <begin position="999"/>
        <end position="1051"/>
    </location>
</feature>
<dbReference type="EMBL" id="GG738882">
    <property type="protein sequence ID" value="EFC42008.1"/>
    <property type="molecule type" value="Genomic_DNA"/>
</dbReference>
<reference evidence="4 5" key="1">
    <citation type="journal article" date="2010" name="Cell">
        <title>The genome of Naegleria gruberi illuminates early eukaryotic versatility.</title>
        <authorList>
            <person name="Fritz-Laylin L.K."/>
            <person name="Prochnik S.E."/>
            <person name="Ginger M.L."/>
            <person name="Dacks J.B."/>
            <person name="Carpenter M.L."/>
            <person name="Field M.C."/>
            <person name="Kuo A."/>
            <person name="Paredez A."/>
            <person name="Chapman J."/>
            <person name="Pham J."/>
            <person name="Shu S."/>
            <person name="Neupane R."/>
            <person name="Cipriano M."/>
            <person name="Mancuso J."/>
            <person name="Tu H."/>
            <person name="Salamov A."/>
            <person name="Lindquist E."/>
            <person name="Shapiro H."/>
            <person name="Lucas S."/>
            <person name="Grigoriev I.V."/>
            <person name="Cande W.Z."/>
            <person name="Fulton C."/>
            <person name="Rokhsar D.S."/>
            <person name="Dawson S.C."/>
        </authorList>
    </citation>
    <scope>NUCLEOTIDE SEQUENCE [LARGE SCALE GENOMIC DNA]</scope>
    <source>
        <strain evidence="4 5">NEG-M</strain>
    </source>
</reference>
<dbReference type="OrthoDB" id="5370059at2759"/>
<organism evidence="5">
    <name type="scientific">Naegleria gruberi</name>
    <name type="common">Amoeba</name>
    <dbReference type="NCBI Taxonomy" id="5762"/>
    <lineage>
        <taxon>Eukaryota</taxon>
        <taxon>Discoba</taxon>
        <taxon>Heterolobosea</taxon>
        <taxon>Tetramitia</taxon>
        <taxon>Eutetramitia</taxon>
        <taxon>Vahlkampfiidae</taxon>
        <taxon>Naegleria</taxon>
    </lineage>
</organism>
<feature type="region of interest" description="Disordered" evidence="3">
    <location>
        <begin position="897"/>
        <end position="919"/>
    </location>
</feature>
<dbReference type="InterPro" id="IPR009091">
    <property type="entry name" value="RCC1/BLIP-II"/>
</dbReference>
<evidence type="ECO:0000256" key="3">
    <source>
        <dbReference type="SAM" id="MobiDB-lite"/>
    </source>
</evidence>
<feature type="region of interest" description="Disordered" evidence="3">
    <location>
        <begin position="40"/>
        <end position="88"/>
    </location>
</feature>
<feature type="compositionally biased region" description="Low complexity" evidence="3">
    <location>
        <begin position="103"/>
        <end position="129"/>
    </location>
</feature>
<feature type="compositionally biased region" description="Low complexity" evidence="3">
    <location>
        <begin position="1712"/>
        <end position="1731"/>
    </location>
</feature>
<evidence type="ECO:0000313" key="5">
    <source>
        <dbReference type="Proteomes" id="UP000006671"/>
    </source>
</evidence>
<feature type="region of interest" description="Disordered" evidence="3">
    <location>
        <begin position="102"/>
        <end position="141"/>
    </location>
</feature>
<dbReference type="GeneID" id="8862627"/>
<keyword evidence="5" id="KW-1185">Reference proteome</keyword>
<evidence type="ECO:0000256" key="1">
    <source>
        <dbReference type="ARBA" id="ARBA00022737"/>
    </source>
</evidence>
<dbReference type="PANTHER" id="PTHR22872:SF2">
    <property type="entry name" value="INHIBITOR OF BRUTON TYROSINE KINASE"/>
    <property type="match status" value="1"/>
</dbReference>
<dbReference type="RefSeq" id="XP_002674752.1">
    <property type="nucleotide sequence ID" value="XM_002674706.1"/>
</dbReference>
<evidence type="ECO:0000256" key="2">
    <source>
        <dbReference type="PROSITE-ProRule" id="PRU00235"/>
    </source>
</evidence>
<dbReference type="InterPro" id="IPR000408">
    <property type="entry name" value="Reg_chr_condens"/>
</dbReference>
<keyword evidence="1" id="KW-0677">Repeat</keyword>
<dbReference type="InterPro" id="IPR051625">
    <property type="entry name" value="Signaling_Regulatory_Domain"/>
</dbReference>
<dbReference type="PANTHER" id="PTHR22872">
    <property type="entry name" value="BTK-BINDING PROTEIN-RELATED"/>
    <property type="match status" value="1"/>
</dbReference>
<proteinExistence type="predicted"/>
<dbReference type="SUPFAM" id="SSF50985">
    <property type="entry name" value="RCC1/BLIP-II"/>
    <property type="match status" value="1"/>
</dbReference>
<gene>
    <name evidence="4" type="ORF">NAEGRDRAFT_50803</name>
</gene>
<dbReference type="InParanoid" id="D2VML9"/>
<feature type="compositionally biased region" description="Basic residues" evidence="3">
    <location>
        <begin position="40"/>
        <end position="55"/>
    </location>
</feature>